<keyword evidence="2" id="KW-0812">Transmembrane</keyword>
<feature type="transmembrane region" description="Helical" evidence="2">
    <location>
        <begin position="500"/>
        <end position="524"/>
    </location>
</feature>
<dbReference type="GO" id="GO:0016020">
    <property type="term" value="C:membrane"/>
    <property type="evidence" value="ECO:0007669"/>
    <property type="project" value="UniProtKB-SubCell"/>
</dbReference>
<feature type="transmembrane region" description="Helical" evidence="2">
    <location>
        <begin position="21"/>
        <end position="41"/>
    </location>
</feature>
<feature type="transmembrane region" description="Helical" evidence="2">
    <location>
        <begin position="106"/>
        <end position="128"/>
    </location>
</feature>
<feature type="domain" description="Major facilitator superfamily (MFS) profile" evidence="3">
    <location>
        <begin position="1"/>
        <end position="531"/>
    </location>
</feature>
<comment type="subcellular location">
    <subcellularLocation>
        <location evidence="1">Membrane</location>
        <topology evidence="1">Multi-pass membrane protein</topology>
    </subcellularLocation>
</comment>
<feature type="transmembrane region" description="Helical" evidence="2">
    <location>
        <begin position="81"/>
        <end position="100"/>
    </location>
</feature>
<dbReference type="Pfam" id="PF07690">
    <property type="entry name" value="MFS_1"/>
    <property type="match status" value="1"/>
</dbReference>
<evidence type="ECO:0000313" key="4">
    <source>
        <dbReference type="EMBL" id="PCG73095.1"/>
    </source>
</evidence>
<dbReference type="InterPro" id="IPR020846">
    <property type="entry name" value="MFS_dom"/>
</dbReference>
<dbReference type="InterPro" id="IPR011701">
    <property type="entry name" value="MFS"/>
</dbReference>
<feature type="transmembrane region" description="Helical" evidence="2">
    <location>
        <begin position="344"/>
        <end position="369"/>
    </location>
</feature>
<evidence type="ECO:0000256" key="1">
    <source>
        <dbReference type="ARBA" id="ARBA00004141"/>
    </source>
</evidence>
<dbReference type="AlphaFoldDB" id="A0A2A4JLY7"/>
<feature type="transmembrane region" description="Helical" evidence="2">
    <location>
        <begin position="140"/>
        <end position="163"/>
    </location>
</feature>
<keyword evidence="2" id="KW-0472">Membrane</keyword>
<sequence>MSNVETNKVPPDGGYGWVVTIAYAMNNVVVLPLIAGFALVLNETDLTATQVTFVIVLNHSIGMLLSFFGGPMLSRFGYRKIAVLGAICISGGLMIMAAATEFWQFILSYSIICSMGVAAIMAAFTLAINSFFKDKRGRAVGVGMSITGLGSIYMPLLMSFLMYTYGWRYAVLIISAICLHSLVAACLLRPAKWYLKDPPTSEEAMPLNTEPEADLPNGSLTPSSKAVGIASLPHLEESGENGVLPSKSLSMRSLNSNSSFRARNAISHPDIRNKQQDVPLSESRYKWWESQEINLSSSINIFNEAENLKTNNTQEKEVVKEKEKKGYLEHFVQFFDLTLLTDPIFVNIVFGLSIAACVETNFSLLLPIILKDMMKFETSDIAKLMSVIGFSDTLFRFVSPFIGEWCNKSPRIMYMVSLLMIIFTRSMMLFTSSFMGMLFVSLALGITKAMRTVYVNIVIPNYVPIHRLAFASGIQMFFSGITIFTIGTLLTRVREASGSYIMPIIVLNFVTFITIISWSAEFIYFRLKDRKQQVVDQSEQPAA</sequence>
<accession>A0A2A4JLY7</accession>
<comment type="caution">
    <text evidence="4">The sequence shown here is derived from an EMBL/GenBank/DDBJ whole genome shotgun (WGS) entry which is preliminary data.</text>
</comment>
<name>A0A2A4JLY7_HELVI</name>
<dbReference type="EMBL" id="NWSH01001018">
    <property type="protein sequence ID" value="PCG73095.1"/>
    <property type="molecule type" value="Genomic_DNA"/>
</dbReference>
<reference evidence="4" key="1">
    <citation type="submission" date="2017-09" db="EMBL/GenBank/DDBJ databases">
        <title>Contemporary evolution of a Lepidopteran species, Heliothis virescens, in response to modern agricultural practices.</title>
        <authorList>
            <person name="Fritz M.L."/>
            <person name="Deyonke A.M."/>
            <person name="Papanicolaou A."/>
            <person name="Micinski S."/>
            <person name="Westbrook J."/>
            <person name="Gould F."/>
        </authorList>
    </citation>
    <scope>NUCLEOTIDE SEQUENCE [LARGE SCALE GENOMIC DNA]</scope>
    <source>
        <strain evidence="4">HvINT-</strain>
        <tissue evidence="4">Whole body</tissue>
    </source>
</reference>
<feature type="transmembrane region" description="Helical" evidence="2">
    <location>
        <begin position="47"/>
        <end position="69"/>
    </location>
</feature>
<protein>
    <recommendedName>
        <fullName evidence="3">Major facilitator superfamily (MFS) profile domain-containing protein</fullName>
    </recommendedName>
</protein>
<proteinExistence type="predicted"/>
<dbReference type="PANTHER" id="PTHR11360">
    <property type="entry name" value="MONOCARBOXYLATE TRANSPORTER"/>
    <property type="match status" value="1"/>
</dbReference>
<evidence type="ECO:0000256" key="2">
    <source>
        <dbReference type="SAM" id="Phobius"/>
    </source>
</evidence>
<dbReference type="PROSITE" id="PS50850">
    <property type="entry name" value="MFS"/>
    <property type="match status" value="1"/>
</dbReference>
<dbReference type="PANTHER" id="PTHR11360:SF237">
    <property type="entry name" value="MONOCARBOXYLATE TRANSPORTER 12-B-LIKE PROTEIN"/>
    <property type="match status" value="1"/>
</dbReference>
<keyword evidence="2" id="KW-1133">Transmembrane helix</keyword>
<feature type="transmembrane region" description="Helical" evidence="2">
    <location>
        <begin position="468"/>
        <end position="488"/>
    </location>
</feature>
<evidence type="ECO:0000259" key="3">
    <source>
        <dbReference type="PROSITE" id="PS50850"/>
    </source>
</evidence>
<dbReference type="SUPFAM" id="SSF103473">
    <property type="entry name" value="MFS general substrate transporter"/>
    <property type="match status" value="1"/>
</dbReference>
<gene>
    <name evidence="4" type="ORF">B5V51_159</name>
</gene>
<dbReference type="Gene3D" id="1.20.1250.20">
    <property type="entry name" value="MFS general substrate transporter like domains"/>
    <property type="match status" value="1"/>
</dbReference>
<dbReference type="InterPro" id="IPR050327">
    <property type="entry name" value="Proton-linked_MCT"/>
</dbReference>
<dbReference type="InterPro" id="IPR036259">
    <property type="entry name" value="MFS_trans_sf"/>
</dbReference>
<dbReference type="STRING" id="7102.A0A2A4JLY7"/>
<feature type="transmembrane region" description="Helical" evidence="2">
    <location>
        <begin position="434"/>
        <end position="456"/>
    </location>
</feature>
<feature type="transmembrane region" description="Helical" evidence="2">
    <location>
        <begin position="169"/>
        <end position="188"/>
    </location>
</feature>
<organism evidence="4">
    <name type="scientific">Heliothis virescens</name>
    <name type="common">Tobacco budworm moth</name>
    <dbReference type="NCBI Taxonomy" id="7102"/>
    <lineage>
        <taxon>Eukaryota</taxon>
        <taxon>Metazoa</taxon>
        <taxon>Ecdysozoa</taxon>
        <taxon>Arthropoda</taxon>
        <taxon>Hexapoda</taxon>
        <taxon>Insecta</taxon>
        <taxon>Pterygota</taxon>
        <taxon>Neoptera</taxon>
        <taxon>Endopterygota</taxon>
        <taxon>Lepidoptera</taxon>
        <taxon>Glossata</taxon>
        <taxon>Ditrysia</taxon>
        <taxon>Noctuoidea</taxon>
        <taxon>Noctuidae</taxon>
        <taxon>Heliothinae</taxon>
        <taxon>Heliothis</taxon>
    </lineage>
</organism>
<dbReference type="GO" id="GO:0008028">
    <property type="term" value="F:monocarboxylic acid transmembrane transporter activity"/>
    <property type="evidence" value="ECO:0007669"/>
    <property type="project" value="TreeGrafter"/>
</dbReference>